<reference evidence="1 2" key="1">
    <citation type="journal article" date="2017" name="BMC Genomics">
        <title>Genome sequencing of 39 Akkermansia muciniphila isolates reveals its population structure, genomic and functional diverisity, and global distribution in mammalian gut microbiotas.</title>
        <authorList>
            <person name="Guo X."/>
            <person name="Li S."/>
            <person name="Zhang J."/>
            <person name="Wu F."/>
            <person name="Li X."/>
            <person name="Wu D."/>
            <person name="Zhang M."/>
            <person name="Ou Z."/>
            <person name="Jie Z."/>
            <person name="Yan Q."/>
            <person name="Li P."/>
            <person name="Yi J."/>
            <person name="Peng Y."/>
        </authorList>
    </citation>
    <scope>NUCLEOTIDE SEQUENCE [LARGE SCALE GENOMIC DNA]</scope>
    <source>
        <strain evidence="1 2">GP28</strain>
    </source>
</reference>
<evidence type="ECO:0000313" key="2">
    <source>
        <dbReference type="Proteomes" id="UP000236075"/>
    </source>
</evidence>
<accession>A0A2N8IU63</accession>
<sequence length="70" mass="7691">MAESPFPMNHFFTAVSCGLTAGAHSIFCENLANRKVALFEKFENIISHPHGFLKRCVSAPVLRIGEITGE</sequence>
<dbReference type="Proteomes" id="UP000236075">
    <property type="component" value="Unassembled WGS sequence"/>
</dbReference>
<dbReference type="EMBL" id="PJLB01000005">
    <property type="protein sequence ID" value="PND03804.1"/>
    <property type="molecule type" value="Genomic_DNA"/>
</dbReference>
<dbReference type="AlphaFoldDB" id="A0A2N8IU63"/>
<gene>
    <name evidence="1" type="ORF">CXT95_03185</name>
</gene>
<organism evidence="1 2">
    <name type="scientific">Akkermansia muciniphila</name>
    <dbReference type="NCBI Taxonomy" id="239935"/>
    <lineage>
        <taxon>Bacteria</taxon>
        <taxon>Pseudomonadati</taxon>
        <taxon>Verrucomicrobiota</taxon>
        <taxon>Verrucomicrobiia</taxon>
        <taxon>Verrucomicrobiales</taxon>
        <taxon>Akkermansiaceae</taxon>
        <taxon>Akkermansia</taxon>
    </lineage>
</organism>
<proteinExistence type="predicted"/>
<evidence type="ECO:0000313" key="1">
    <source>
        <dbReference type="EMBL" id="PND03804.1"/>
    </source>
</evidence>
<name>A0A2N8IU63_9BACT</name>
<protein>
    <submittedName>
        <fullName evidence="1">Uncharacterized protein</fullName>
    </submittedName>
</protein>
<comment type="caution">
    <text evidence="1">The sequence shown here is derived from an EMBL/GenBank/DDBJ whole genome shotgun (WGS) entry which is preliminary data.</text>
</comment>